<keyword evidence="5" id="KW-0411">Iron-sulfur</keyword>
<dbReference type="EMBL" id="LNQE01000082">
    <property type="protein sequence ID" value="KUG29458.1"/>
    <property type="molecule type" value="Genomic_DNA"/>
</dbReference>
<dbReference type="GO" id="GO:0046872">
    <property type="term" value="F:metal ion binding"/>
    <property type="evidence" value="ECO:0007669"/>
    <property type="project" value="UniProtKB-KW"/>
</dbReference>
<dbReference type="GO" id="GO:0051539">
    <property type="term" value="F:4 iron, 4 sulfur cluster binding"/>
    <property type="evidence" value="ECO:0007669"/>
    <property type="project" value="UniProtKB-KW"/>
</dbReference>
<evidence type="ECO:0000313" key="7">
    <source>
        <dbReference type="EMBL" id="KUG29458.1"/>
    </source>
</evidence>
<dbReference type="SUPFAM" id="SSF46548">
    <property type="entry name" value="alpha-helical ferredoxin"/>
    <property type="match status" value="1"/>
</dbReference>
<evidence type="ECO:0000256" key="1">
    <source>
        <dbReference type="ARBA" id="ARBA00022485"/>
    </source>
</evidence>
<feature type="domain" description="4Fe-4S ferredoxin-type" evidence="6">
    <location>
        <begin position="57"/>
        <end position="86"/>
    </location>
</feature>
<evidence type="ECO:0000256" key="4">
    <source>
        <dbReference type="ARBA" id="ARBA00023004"/>
    </source>
</evidence>
<gene>
    <name evidence="7" type="ORF">ASZ90_000658</name>
</gene>
<dbReference type="GO" id="GO:0016491">
    <property type="term" value="F:oxidoreductase activity"/>
    <property type="evidence" value="ECO:0007669"/>
    <property type="project" value="UniProtKB-KW"/>
</dbReference>
<dbReference type="PANTHER" id="PTHR43255:SF1">
    <property type="entry name" value="IRON-SULFUR-BINDING OXIDOREDUCTASE FADF-RELATED"/>
    <property type="match status" value="1"/>
</dbReference>
<dbReference type="InterPro" id="IPR017900">
    <property type="entry name" value="4Fe4S_Fe_S_CS"/>
</dbReference>
<dbReference type="InterPro" id="IPR051460">
    <property type="entry name" value="HdrC_iron-sulfur_subunit"/>
</dbReference>
<dbReference type="GO" id="GO:0005886">
    <property type="term" value="C:plasma membrane"/>
    <property type="evidence" value="ECO:0007669"/>
    <property type="project" value="TreeGrafter"/>
</dbReference>
<dbReference type="InterPro" id="IPR017896">
    <property type="entry name" value="4Fe4S_Fe-S-bd"/>
</dbReference>
<dbReference type="PROSITE" id="PS51379">
    <property type="entry name" value="4FE4S_FER_2"/>
    <property type="match status" value="1"/>
</dbReference>
<keyword evidence="4" id="KW-0408">Iron</keyword>
<keyword evidence="3" id="KW-0560">Oxidoreductase</keyword>
<name>A0A0W8G8W3_9ZZZZ</name>
<dbReference type="PANTHER" id="PTHR43255">
    <property type="entry name" value="IRON-SULFUR-BINDING OXIDOREDUCTASE FADF-RELATED-RELATED"/>
    <property type="match status" value="1"/>
</dbReference>
<keyword evidence="1" id="KW-0004">4Fe-4S</keyword>
<dbReference type="PROSITE" id="PS00198">
    <property type="entry name" value="4FE4S_FER_1"/>
    <property type="match status" value="1"/>
</dbReference>
<sequence>MAGVNPAFVKQLEPLGADIGSACFNCGTCAAICPLVDGHFPRKMIRYAQIGAQERILEQAWELWRCLHCGLCTQTCPRGANPGEVILTLKRFVTAAWRKS</sequence>
<reference evidence="7" key="1">
    <citation type="journal article" date="2015" name="Proc. Natl. Acad. Sci. U.S.A.">
        <title>Networks of energetic and metabolic interactions define dynamics in microbial communities.</title>
        <authorList>
            <person name="Embree M."/>
            <person name="Liu J.K."/>
            <person name="Al-Bassam M.M."/>
            <person name="Zengler K."/>
        </authorList>
    </citation>
    <scope>NUCLEOTIDE SEQUENCE</scope>
</reference>
<organism evidence="7">
    <name type="scientific">hydrocarbon metagenome</name>
    <dbReference type="NCBI Taxonomy" id="938273"/>
    <lineage>
        <taxon>unclassified sequences</taxon>
        <taxon>metagenomes</taxon>
        <taxon>ecological metagenomes</taxon>
    </lineage>
</organism>
<dbReference type="InterPro" id="IPR009051">
    <property type="entry name" value="Helical_ferredxn"/>
</dbReference>
<comment type="caution">
    <text evidence="7">The sequence shown here is derived from an EMBL/GenBank/DDBJ whole genome shotgun (WGS) entry which is preliminary data.</text>
</comment>
<accession>A0A0W8G8W3</accession>
<evidence type="ECO:0000256" key="2">
    <source>
        <dbReference type="ARBA" id="ARBA00022723"/>
    </source>
</evidence>
<keyword evidence="2" id="KW-0479">Metal-binding</keyword>
<dbReference type="AlphaFoldDB" id="A0A0W8G8W3"/>
<protein>
    <submittedName>
        <fullName evidence="7">Putative heterodisulfide reductase, subunit e</fullName>
    </submittedName>
</protein>
<evidence type="ECO:0000259" key="6">
    <source>
        <dbReference type="PROSITE" id="PS51379"/>
    </source>
</evidence>
<evidence type="ECO:0000256" key="3">
    <source>
        <dbReference type="ARBA" id="ARBA00023002"/>
    </source>
</evidence>
<dbReference type="Pfam" id="PF13183">
    <property type="entry name" value="Fer4_8"/>
    <property type="match status" value="1"/>
</dbReference>
<proteinExistence type="predicted"/>
<dbReference type="Gene3D" id="1.10.1060.10">
    <property type="entry name" value="Alpha-helical ferredoxin"/>
    <property type="match status" value="1"/>
</dbReference>
<evidence type="ECO:0000256" key="5">
    <source>
        <dbReference type="ARBA" id="ARBA00023014"/>
    </source>
</evidence>